<keyword evidence="2 3" id="KW-0040">ANK repeat</keyword>
<feature type="repeat" description="ANK" evidence="3">
    <location>
        <begin position="656"/>
        <end position="688"/>
    </location>
</feature>
<name>A0A545V4C7_9HYPO</name>
<dbReference type="PROSITE" id="PS50088">
    <property type="entry name" value="ANK_REPEAT"/>
    <property type="match status" value="7"/>
</dbReference>
<dbReference type="EMBL" id="SPUK01000006">
    <property type="protein sequence ID" value="TQV96575.1"/>
    <property type="molecule type" value="Genomic_DNA"/>
</dbReference>
<dbReference type="AlphaFoldDB" id="A0A545V4C7"/>
<dbReference type="PANTHER" id="PTHR24171:SF8">
    <property type="entry name" value="BRCA1-ASSOCIATED RING DOMAIN PROTEIN 1"/>
    <property type="match status" value="1"/>
</dbReference>
<dbReference type="Pfam" id="PF12796">
    <property type="entry name" value="Ank_2"/>
    <property type="match status" value="4"/>
</dbReference>
<comment type="caution">
    <text evidence="5">The sequence shown here is derived from an EMBL/GenBank/DDBJ whole genome shotgun (WGS) entry which is preliminary data.</text>
</comment>
<dbReference type="InterPro" id="IPR036770">
    <property type="entry name" value="Ankyrin_rpt-contain_sf"/>
</dbReference>
<dbReference type="InterPro" id="IPR056884">
    <property type="entry name" value="NPHP3-like_N"/>
</dbReference>
<dbReference type="PROSITE" id="PS50297">
    <property type="entry name" value="ANK_REP_REGION"/>
    <property type="match status" value="6"/>
</dbReference>
<feature type="repeat" description="ANK" evidence="3">
    <location>
        <begin position="762"/>
        <end position="794"/>
    </location>
</feature>
<dbReference type="SUPFAM" id="SSF52540">
    <property type="entry name" value="P-loop containing nucleoside triphosphate hydrolases"/>
    <property type="match status" value="1"/>
</dbReference>
<evidence type="ECO:0000256" key="2">
    <source>
        <dbReference type="ARBA" id="ARBA00023043"/>
    </source>
</evidence>
<reference evidence="5 6" key="1">
    <citation type="journal article" date="2019" name="Appl. Microbiol. Biotechnol.">
        <title>Genome sequence of Isaria javanica and comparative genome analysis insights into family S53 peptidase evolution in fungal entomopathogens.</title>
        <authorList>
            <person name="Lin R."/>
            <person name="Zhang X."/>
            <person name="Xin B."/>
            <person name="Zou M."/>
            <person name="Gao Y."/>
            <person name="Qin F."/>
            <person name="Hu Q."/>
            <person name="Xie B."/>
            <person name="Cheng X."/>
        </authorList>
    </citation>
    <scope>NUCLEOTIDE SEQUENCE [LARGE SCALE GENOMIC DNA]</scope>
    <source>
        <strain evidence="5 6">IJ1G</strain>
    </source>
</reference>
<keyword evidence="6" id="KW-1185">Reference proteome</keyword>
<organism evidence="5 6">
    <name type="scientific">Cordyceps javanica</name>
    <dbReference type="NCBI Taxonomy" id="43265"/>
    <lineage>
        <taxon>Eukaryota</taxon>
        <taxon>Fungi</taxon>
        <taxon>Dikarya</taxon>
        <taxon>Ascomycota</taxon>
        <taxon>Pezizomycotina</taxon>
        <taxon>Sordariomycetes</taxon>
        <taxon>Hypocreomycetidae</taxon>
        <taxon>Hypocreales</taxon>
        <taxon>Cordycipitaceae</taxon>
        <taxon>Cordyceps</taxon>
    </lineage>
</organism>
<feature type="repeat" description="ANK" evidence="3">
    <location>
        <begin position="471"/>
        <end position="503"/>
    </location>
</feature>
<dbReference type="InterPro" id="IPR035994">
    <property type="entry name" value="Nucleoside_phosphorylase_sf"/>
</dbReference>
<protein>
    <submittedName>
        <fullName evidence="5">Nucleoside phosphorylase domain-containing protein</fullName>
    </submittedName>
</protein>
<gene>
    <name evidence="5" type="ORF">IF1G_05158</name>
</gene>
<dbReference type="Gene3D" id="3.40.50.300">
    <property type="entry name" value="P-loop containing nucleotide triphosphate hydrolases"/>
    <property type="match status" value="1"/>
</dbReference>
<sequence>MEAAGVAQAFPCLVIRGISDYCDSHKNDSWQKYAATVAAAFAKELLDYIDPAHVEKLGGIMDVLKNVGENVIEIRDEVQNMSSQRVEEKNEEQKKKLLDWLTSDEYRSKQIQVFEKASEYTGRWFLESPEFQYWLKTAGTALFCHGIPGAGKTVMTSIVVEHLRAWKRETPGICIAYIYFDCNSRDNQTLRQLMESLLHQILSQSTGLPTESDQFLDGHMRQDSRPSSGEIRNHIGLLIRKFSRTFVVVDALDECSDVLCRDSFLEILLSGFQNGLMVNILATSLWMPEIKSHFNGQPTIEIRALKDDVEQFVSEKIMASRFIKENEALRSEIAKEIVTAVDGVFLLAHLYIGLLVGQTTENEIRNTMKSFHTVSPGTQSNEIDDQSNEIDDQSIEIDDQSNEIDDPLDKVYEKCREATVELLLKTDASVNRRYDVAGTPLLLAVHNGHLAIVDLLLKKNGSHVDYQSDNTGWTPLRLAADKGHTAIVDLLLEKGAHVNRKFNGMFPLLHAAKNGHVAIVKLLLRKGALVNVGDDDGWTPLNWAATVGSLEVMRQLLSAPDVNVDHRDTDGRTALSVLVEECNIAKVKLLLEHHANPNICSYLPHELDADSDIMMYRDEEHTWGRSPLSYAAEFFDSGIVELLLDYGAEVDSTDEHGRTPLIWAAELGHSASVRLLLDNGAQVSSKDVEGVTALSFAAQHGNADVIEMLLEKGAEVNSRDNKGRTALSWAAKGEQQRSRSDTRKSFELLFNNGAKVDIWDYDGLTPLSYAVKSGDLEIAELLLRWGADPHRSDKFGKSPYRYAGEYRDEDFLELFRARDACFAACFTQPMVLD</sequence>
<evidence type="ECO:0000256" key="3">
    <source>
        <dbReference type="PROSITE-ProRule" id="PRU00023"/>
    </source>
</evidence>
<feature type="repeat" description="ANK" evidence="3">
    <location>
        <begin position="503"/>
        <end position="535"/>
    </location>
</feature>
<feature type="repeat" description="ANK" evidence="3">
    <location>
        <begin position="623"/>
        <end position="655"/>
    </location>
</feature>
<evidence type="ECO:0000256" key="1">
    <source>
        <dbReference type="ARBA" id="ARBA00022737"/>
    </source>
</evidence>
<dbReference type="GO" id="GO:0085020">
    <property type="term" value="P:protein K6-linked ubiquitination"/>
    <property type="evidence" value="ECO:0007669"/>
    <property type="project" value="TreeGrafter"/>
</dbReference>
<dbReference type="Proteomes" id="UP000315783">
    <property type="component" value="Unassembled WGS sequence"/>
</dbReference>
<feature type="repeat" description="ANK" evidence="3">
    <location>
        <begin position="536"/>
        <end position="569"/>
    </location>
</feature>
<feature type="domain" description="Nephrocystin 3-like N-terminal" evidence="4">
    <location>
        <begin position="121"/>
        <end position="284"/>
    </location>
</feature>
<evidence type="ECO:0000259" key="4">
    <source>
        <dbReference type="Pfam" id="PF24883"/>
    </source>
</evidence>
<dbReference type="GO" id="GO:0009116">
    <property type="term" value="P:nucleoside metabolic process"/>
    <property type="evidence" value="ECO:0007669"/>
    <property type="project" value="InterPro"/>
</dbReference>
<dbReference type="STRING" id="43265.A0A545V4C7"/>
<evidence type="ECO:0000313" key="6">
    <source>
        <dbReference type="Proteomes" id="UP000315783"/>
    </source>
</evidence>
<dbReference type="Pfam" id="PF24883">
    <property type="entry name" value="NPHP3_N"/>
    <property type="match status" value="1"/>
</dbReference>
<evidence type="ECO:0000313" key="5">
    <source>
        <dbReference type="EMBL" id="TQV96575.1"/>
    </source>
</evidence>
<dbReference type="PRINTS" id="PR01415">
    <property type="entry name" value="ANKYRIN"/>
</dbReference>
<dbReference type="InterPro" id="IPR002110">
    <property type="entry name" value="Ankyrin_rpt"/>
</dbReference>
<proteinExistence type="predicted"/>
<dbReference type="OrthoDB" id="20872at2759"/>
<dbReference type="PANTHER" id="PTHR24171">
    <property type="entry name" value="ANKYRIN REPEAT DOMAIN-CONTAINING PROTEIN 39-RELATED"/>
    <property type="match status" value="1"/>
</dbReference>
<dbReference type="SUPFAM" id="SSF53167">
    <property type="entry name" value="Purine and uridine phosphorylases"/>
    <property type="match status" value="1"/>
</dbReference>
<accession>A0A545V4C7</accession>
<keyword evidence="1" id="KW-0677">Repeat</keyword>
<dbReference type="Gene3D" id="3.40.50.1580">
    <property type="entry name" value="Nucleoside phosphorylase domain"/>
    <property type="match status" value="1"/>
</dbReference>
<feature type="repeat" description="ANK" evidence="3">
    <location>
        <begin position="689"/>
        <end position="721"/>
    </location>
</feature>
<dbReference type="SMART" id="SM00248">
    <property type="entry name" value="ANK"/>
    <property type="match status" value="11"/>
</dbReference>
<dbReference type="Gene3D" id="1.25.40.20">
    <property type="entry name" value="Ankyrin repeat-containing domain"/>
    <property type="match status" value="4"/>
</dbReference>
<dbReference type="GO" id="GO:0004842">
    <property type="term" value="F:ubiquitin-protein transferase activity"/>
    <property type="evidence" value="ECO:0007669"/>
    <property type="project" value="TreeGrafter"/>
</dbReference>
<dbReference type="SUPFAM" id="SSF48403">
    <property type="entry name" value="Ankyrin repeat"/>
    <property type="match status" value="2"/>
</dbReference>
<dbReference type="InterPro" id="IPR027417">
    <property type="entry name" value="P-loop_NTPase"/>
</dbReference>